<gene>
    <name evidence="1" type="ORF">CCUS01_15291</name>
</gene>
<comment type="caution">
    <text evidence="1">The sequence shown here is derived from an EMBL/GenBank/DDBJ whole genome shotgun (WGS) entry which is preliminary data.</text>
</comment>
<evidence type="ECO:0000313" key="2">
    <source>
        <dbReference type="Proteomes" id="UP001239213"/>
    </source>
</evidence>
<accession>A0AAI9Y837</accession>
<dbReference type="EMBL" id="MPDP01000069">
    <property type="protein sequence ID" value="KAK1485414.1"/>
    <property type="molecule type" value="Genomic_DNA"/>
</dbReference>
<protein>
    <submittedName>
        <fullName evidence="1">Uncharacterized protein</fullName>
    </submittedName>
</protein>
<organism evidence="1 2">
    <name type="scientific">Colletotrichum cuscutae</name>
    <dbReference type="NCBI Taxonomy" id="1209917"/>
    <lineage>
        <taxon>Eukaryota</taxon>
        <taxon>Fungi</taxon>
        <taxon>Dikarya</taxon>
        <taxon>Ascomycota</taxon>
        <taxon>Pezizomycotina</taxon>
        <taxon>Sordariomycetes</taxon>
        <taxon>Hypocreomycetidae</taxon>
        <taxon>Glomerellales</taxon>
        <taxon>Glomerellaceae</taxon>
        <taxon>Colletotrichum</taxon>
        <taxon>Colletotrichum acutatum species complex</taxon>
    </lineage>
</organism>
<dbReference type="Proteomes" id="UP001239213">
    <property type="component" value="Unassembled WGS sequence"/>
</dbReference>
<keyword evidence="2" id="KW-1185">Reference proteome</keyword>
<sequence>MRKMSSSSALDHKDAANRPYVKPSALLHTSLVSSSFDFVDDPRPISEGLRHAHIAVNEDRGASGEGTCIDDVVAIWTATFVCGIEPADEFVMSVDSTVPSRFGFCAPMDI</sequence>
<reference evidence="1" key="1">
    <citation type="submission" date="2016-11" db="EMBL/GenBank/DDBJ databases">
        <title>The genome sequence of Colletotrichum cuscutae.</title>
        <authorList>
            <person name="Baroncelli R."/>
        </authorList>
    </citation>
    <scope>NUCLEOTIDE SEQUENCE</scope>
    <source>
        <strain evidence="1">IMI 304802</strain>
    </source>
</reference>
<name>A0AAI9Y837_9PEZI</name>
<evidence type="ECO:0000313" key="1">
    <source>
        <dbReference type="EMBL" id="KAK1485414.1"/>
    </source>
</evidence>
<dbReference type="AlphaFoldDB" id="A0AAI9Y837"/>
<proteinExistence type="predicted"/>